<evidence type="ECO:0000256" key="2">
    <source>
        <dbReference type="ARBA" id="ARBA00007957"/>
    </source>
</evidence>
<dbReference type="GO" id="GO:0005737">
    <property type="term" value="C:cytoplasm"/>
    <property type="evidence" value="ECO:0007669"/>
    <property type="project" value="UniProtKB-SubCell"/>
</dbReference>
<feature type="binding site" evidence="11">
    <location>
        <position position="136"/>
    </location>
    <ligand>
        <name>Zn(2+)</name>
        <dbReference type="ChEBI" id="CHEBI:29105"/>
    </ligand>
</feature>
<feature type="binding site" evidence="12">
    <location>
        <position position="108"/>
    </location>
    <ligand>
        <name>Fe cation</name>
        <dbReference type="ChEBI" id="CHEBI:24875"/>
    </ligand>
</feature>
<keyword evidence="8" id="KW-0805">Transcription regulation</keyword>
<evidence type="ECO:0000256" key="6">
    <source>
        <dbReference type="ARBA" id="ARBA00022833"/>
    </source>
</evidence>
<evidence type="ECO:0000313" key="13">
    <source>
        <dbReference type="EMBL" id="GLZ81924.1"/>
    </source>
</evidence>
<comment type="cofactor">
    <cofactor evidence="12">
        <name>Mn(2+)</name>
        <dbReference type="ChEBI" id="CHEBI:29035"/>
    </cofactor>
    <cofactor evidence="12">
        <name>Fe(2+)</name>
        <dbReference type="ChEBI" id="CHEBI:29033"/>
    </cofactor>
    <text evidence="12">Binds 1 Mn(2+) or Fe(2+) ion per subunit.</text>
</comment>
<comment type="similarity">
    <text evidence="2">Belongs to the Fur family.</text>
</comment>
<evidence type="ECO:0000256" key="10">
    <source>
        <dbReference type="ARBA" id="ARBA00023163"/>
    </source>
</evidence>
<evidence type="ECO:0000256" key="4">
    <source>
        <dbReference type="ARBA" id="ARBA00022491"/>
    </source>
</evidence>
<organism evidence="13 14">
    <name type="scientific">Actinorhabdospora filicis</name>
    <dbReference type="NCBI Taxonomy" id="1785913"/>
    <lineage>
        <taxon>Bacteria</taxon>
        <taxon>Bacillati</taxon>
        <taxon>Actinomycetota</taxon>
        <taxon>Actinomycetes</taxon>
        <taxon>Micromonosporales</taxon>
        <taxon>Micromonosporaceae</taxon>
        <taxon>Actinorhabdospora</taxon>
    </lineage>
</organism>
<dbReference type="GO" id="GO:0000976">
    <property type="term" value="F:transcription cis-regulatory region binding"/>
    <property type="evidence" value="ECO:0007669"/>
    <property type="project" value="TreeGrafter"/>
</dbReference>
<dbReference type="CDD" id="cd07153">
    <property type="entry name" value="Fur_like"/>
    <property type="match status" value="1"/>
</dbReference>
<dbReference type="InterPro" id="IPR036390">
    <property type="entry name" value="WH_DNA-bd_sf"/>
</dbReference>
<keyword evidence="7 12" id="KW-0408">Iron</keyword>
<keyword evidence="5 11" id="KW-0479">Metal-binding</keyword>
<keyword evidence="6 11" id="KW-0862">Zinc</keyword>
<keyword evidence="14" id="KW-1185">Reference proteome</keyword>
<dbReference type="SUPFAM" id="SSF46785">
    <property type="entry name" value="Winged helix' DNA-binding domain"/>
    <property type="match status" value="1"/>
</dbReference>
<evidence type="ECO:0000256" key="8">
    <source>
        <dbReference type="ARBA" id="ARBA00023015"/>
    </source>
</evidence>
<comment type="subcellular location">
    <subcellularLocation>
        <location evidence="1">Cytoplasm</location>
    </subcellularLocation>
</comment>
<keyword evidence="10" id="KW-0804">Transcription</keyword>
<comment type="cofactor">
    <cofactor evidence="11">
        <name>Zn(2+)</name>
        <dbReference type="ChEBI" id="CHEBI:29105"/>
    </cofactor>
    <text evidence="11">Binds 1 zinc ion per subunit.</text>
</comment>
<evidence type="ECO:0000313" key="14">
    <source>
        <dbReference type="Proteomes" id="UP001165079"/>
    </source>
</evidence>
<evidence type="ECO:0000256" key="12">
    <source>
        <dbReference type="PIRSR" id="PIRSR602481-2"/>
    </source>
</evidence>
<accession>A0A9W6STZ8</accession>
<evidence type="ECO:0000256" key="5">
    <source>
        <dbReference type="ARBA" id="ARBA00022723"/>
    </source>
</evidence>
<dbReference type="InterPro" id="IPR043135">
    <property type="entry name" value="Fur_C"/>
</dbReference>
<dbReference type="EMBL" id="BSTX01000008">
    <property type="protein sequence ID" value="GLZ81924.1"/>
    <property type="molecule type" value="Genomic_DNA"/>
</dbReference>
<evidence type="ECO:0000256" key="7">
    <source>
        <dbReference type="ARBA" id="ARBA00023004"/>
    </source>
</evidence>
<sequence length="141" mass="15647">MKNVQSERLLRSHGLRVTRQRLAVLDVLQEGGHPEVDEIITRARRRVSSLSTQAAYDVLAALTDAGLARRIEPAGSHARYEARVNDSHHHLVCRSCGEVLDVEISGEETPCLEPAMARGFMVEEAEVTFWGICPRCQAARS</sequence>
<feature type="binding site" evidence="11">
    <location>
        <position position="133"/>
    </location>
    <ligand>
        <name>Zn(2+)</name>
        <dbReference type="ChEBI" id="CHEBI:29105"/>
    </ligand>
</feature>
<evidence type="ECO:0000256" key="9">
    <source>
        <dbReference type="ARBA" id="ARBA00023125"/>
    </source>
</evidence>
<keyword evidence="3" id="KW-0963">Cytoplasm</keyword>
<dbReference type="Pfam" id="PF01475">
    <property type="entry name" value="FUR"/>
    <property type="match status" value="1"/>
</dbReference>
<dbReference type="Gene3D" id="1.10.10.10">
    <property type="entry name" value="Winged helix-like DNA-binding domain superfamily/Winged helix DNA-binding domain"/>
    <property type="match status" value="1"/>
</dbReference>
<dbReference type="PANTHER" id="PTHR33202:SF18">
    <property type="entry name" value="TRANSCRIPTIONAL REGULATOR FURA"/>
    <property type="match status" value="1"/>
</dbReference>
<dbReference type="GO" id="GO:0003700">
    <property type="term" value="F:DNA-binding transcription factor activity"/>
    <property type="evidence" value="ECO:0007669"/>
    <property type="project" value="InterPro"/>
</dbReference>
<proteinExistence type="inferred from homology"/>
<dbReference type="GO" id="GO:0008270">
    <property type="term" value="F:zinc ion binding"/>
    <property type="evidence" value="ECO:0007669"/>
    <property type="project" value="TreeGrafter"/>
</dbReference>
<dbReference type="GO" id="GO:0045892">
    <property type="term" value="P:negative regulation of DNA-templated transcription"/>
    <property type="evidence" value="ECO:0007669"/>
    <property type="project" value="TreeGrafter"/>
</dbReference>
<dbReference type="GO" id="GO:1900376">
    <property type="term" value="P:regulation of secondary metabolite biosynthetic process"/>
    <property type="evidence" value="ECO:0007669"/>
    <property type="project" value="TreeGrafter"/>
</dbReference>
<keyword evidence="4" id="KW-0678">Repressor</keyword>
<evidence type="ECO:0000256" key="11">
    <source>
        <dbReference type="PIRSR" id="PIRSR602481-1"/>
    </source>
</evidence>
<comment type="caution">
    <text evidence="13">The sequence shown here is derived from an EMBL/GenBank/DDBJ whole genome shotgun (WGS) entry which is preliminary data.</text>
</comment>
<protein>
    <submittedName>
        <fullName evidence="13">Transcriptional repressor</fullName>
    </submittedName>
</protein>
<dbReference type="AlphaFoldDB" id="A0A9W6STZ8"/>
<evidence type="ECO:0000256" key="3">
    <source>
        <dbReference type="ARBA" id="ARBA00022490"/>
    </source>
</evidence>
<dbReference type="InterPro" id="IPR036388">
    <property type="entry name" value="WH-like_DNA-bd_sf"/>
</dbReference>
<feature type="binding site" evidence="11">
    <location>
        <position position="93"/>
    </location>
    <ligand>
        <name>Zn(2+)</name>
        <dbReference type="ChEBI" id="CHEBI:29105"/>
    </ligand>
</feature>
<dbReference type="PANTHER" id="PTHR33202">
    <property type="entry name" value="ZINC UPTAKE REGULATION PROTEIN"/>
    <property type="match status" value="1"/>
</dbReference>
<dbReference type="Proteomes" id="UP001165079">
    <property type="component" value="Unassembled WGS sequence"/>
</dbReference>
<dbReference type="InterPro" id="IPR002481">
    <property type="entry name" value="FUR"/>
</dbReference>
<feature type="binding site" evidence="11">
    <location>
        <position position="96"/>
    </location>
    <ligand>
        <name>Zn(2+)</name>
        <dbReference type="ChEBI" id="CHEBI:29105"/>
    </ligand>
</feature>
<name>A0A9W6STZ8_9ACTN</name>
<dbReference type="Gene3D" id="3.30.1490.190">
    <property type="match status" value="1"/>
</dbReference>
<evidence type="ECO:0000256" key="1">
    <source>
        <dbReference type="ARBA" id="ARBA00004496"/>
    </source>
</evidence>
<gene>
    <name evidence="13" type="ORF">Afil01_67310</name>
</gene>
<keyword evidence="9" id="KW-0238">DNA-binding</keyword>
<reference evidence="13" key="1">
    <citation type="submission" date="2023-03" db="EMBL/GenBank/DDBJ databases">
        <title>Actinorhabdospora filicis NBRC 111898.</title>
        <authorList>
            <person name="Ichikawa N."/>
            <person name="Sato H."/>
            <person name="Tonouchi N."/>
        </authorList>
    </citation>
    <scope>NUCLEOTIDE SEQUENCE</scope>
    <source>
        <strain evidence="13">NBRC 111898</strain>
    </source>
</reference>